<dbReference type="AlphaFoldDB" id="A0A9Q1ICN2"/>
<keyword evidence="2" id="KW-1133">Transmembrane helix</keyword>
<dbReference type="Proteomes" id="UP001152622">
    <property type="component" value="Chromosome 20"/>
</dbReference>
<evidence type="ECO:0000256" key="1">
    <source>
        <dbReference type="SAM" id="MobiDB-lite"/>
    </source>
</evidence>
<keyword evidence="2" id="KW-0812">Transmembrane</keyword>
<gene>
    <name evidence="3" type="ORF">SKAU_G00389670</name>
</gene>
<sequence>MTCSGLRYTTSAKGTNGRWDTGRRRRLPKNPSAPPYPTPTPLRPPLPPCITSRENQPAPNQILNAIRHAQTINRENRRIGTCIYLRQEVHAALFLNCCSRRQVEAGPTLSYPMSGIQNSCIRRCQGKTYLVYFCVILCFYFGPAFFVLLSFLTVLFFLLVQSVVTSMPLRIQQFFLLFLKSNF</sequence>
<reference evidence="3" key="1">
    <citation type="journal article" date="2023" name="Science">
        <title>Genome structures resolve the early diversification of teleost fishes.</title>
        <authorList>
            <person name="Parey E."/>
            <person name="Louis A."/>
            <person name="Montfort J."/>
            <person name="Bouchez O."/>
            <person name="Roques C."/>
            <person name="Iampietro C."/>
            <person name="Lluch J."/>
            <person name="Castinel A."/>
            <person name="Donnadieu C."/>
            <person name="Desvignes T."/>
            <person name="Floi Bucao C."/>
            <person name="Jouanno E."/>
            <person name="Wen M."/>
            <person name="Mejri S."/>
            <person name="Dirks R."/>
            <person name="Jansen H."/>
            <person name="Henkel C."/>
            <person name="Chen W.J."/>
            <person name="Zahm M."/>
            <person name="Cabau C."/>
            <person name="Klopp C."/>
            <person name="Thompson A.W."/>
            <person name="Robinson-Rechavi M."/>
            <person name="Braasch I."/>
            <person name="Lecointre G."/>
            <person name="Bobe J."/>
            <person name="Postlethwait J.H."/>
            <person name="Berthelot C."/>
            <person name="Roest Crollius H."/>
            <person name="Guiguen Y."/>
        </authorList>
    </citation>
    <scope>NUCLEOTIDE SEQUENCE</scope>
    <source>
        <strain evidence="3">WJC10195</strain>
    </source>
</reference>
<dbReference type="EMBL" id="JAINUF010000020">
    <property type="protein sequence ID" value="KAJ8335625.1"/>
    <property type="molecule type" value="Genomic_DNA"/>
</dbReference>
<accession>A0A9Q1ICN2</accession>
<feature type="transmembrane region" description="Helical" evidence="2">
    <location>
        <begin position="129"/>
        <end position="160"/>
    </location>
</feature>
<protein>
    <submittedName>
        <fullName evidence="3">Uncharacterized protein</fullName>
    </submittedName>
</protein>
<feature type="region of interest" description="Disordered" evidence="1">
    <location>
        <begin position="1"/>
        <end position="47"/>
    </location>
</feature>
<evidence type="ECO:0000256" key="2">
    <source>
        <dbReference type="SAM" id="Phobius"/>
    </source>
</evidence>
<proteinExistence type="predicted"/>
<keyword evidence="4" id="KW-1185">Reference proteome</keyword>
<evidence type="ECO:0000313" key="4">
    <source>
        <dbReference type="Proteomes" id="UP001152622"/>
    </source>
</evidence>
<feature type="compositionally biased region" description="Polar residues" evidence="1">
    <location>
        <begin position="1"/>
        <end position="14"/>
    </location>
</feature>
<evidence type="ECO:0000313" key="3">
    <source>
        <dbReference type="EMBL" id="KAJ8335625.1"/>
    </source>
</evidence>
<name>A0A9Q1ICN2_SYNKA</name>
<feature type="compositionally biased region" description="Pro residues" evidence="1">
    <location>
        <begin position="31"/>
        <end position="47"/>
    </location>
</feature>
<comment type="caution">
    <text evidence="3">The sequence shown here is derived from an EMBL/GenBank/DDBJ whole genome shotgun (WGS) entry which is preliminary data.</text>
</comment>
<organism evidence="3 4">
    <name type="scientific">Synaphobranchus kaupii</name>
    <name type="common">Kaup's arrowtooth eel</name>
    <dbReference type="NCBI Taxonomy" id="118154"/>
    <lineage>
        <taxon>Eukaryota</taxon>
        <taxon>Metazoa</taxon>
        <taxon>Chordata</taxon>
        <taxon>Craniata</taxon>
        <taxon>Vertebrata</taxon>
        <taxon>Euteleostomi</taxon>
        <taxon>Actinopterygii</taxon>
        <taxon>Neopterygii</taxon>
        <taxon>Teleostei</taxon>
        <taxon>Anguilliformes</taxon>
        <taxon>Synaphobranchidae</taxon>
        <taxon>Synaphobranchus</taxon>
    </lineage>
</organism>
<keyword evidence="2" id="KW-0472">Membrane</keyword>